<comment type="similarity">
    <text evidence="1">Belongs to the IF-3 family.</text>
</comment>
<keyword evidence="2 7" id="KW-0396">Initiation factor</keyword>
<dbReference type="STRING" id="1802407.A3I40_03700"/>
<feature type="domain" description="Translation initiation factor 3 C-terminal" evidence="5">
    <location>
        <begin position="84"/>
        <end position="168"/>
    </location>
</feature>
<proteinExistence type="inferred from homology"/>
<reference evidence="7 8" key="1">
    <citation type="journal article" date="2016" name="Nat. Commun.">
        <title>Thousands of microbial genomes shed light on interconnected biogeochemical processes in an aquifer system.</title>
        <authorList>
            <person name="Anantharaman K."/>
            <person name="Brown C.T."/>
            <person name="Hug L.A."/>
            <person name="Sharon I."/>
            <person name="Castelle C.J."/>
            <person name="Probst A.J."/>
            <person name="Thomas B.C."/>
            <person name="Singh A."/>
            <person name="Wilkins M.J."/>
            <person name="Karaoz U."/>
            <person name="Brodie E.L."/>
            <person name="Williams K.H."/>
            <person name="Hubbard S.S."/>
            <person name="Banfield J.F."/>
        </authorList>
    </citation>
    <scope>NUCLEOTIDE SEQUENCE [LARGE SCALE GENOMIC DNA]</scope>
</reference>
<keyword evidence="3" id="KW-0648">Protein biosynthesis</keyword>
<dbReference type="AlphaFoldDB" id="A0A1F7V9V5"/>
<dbReference type="GO" id="GO:0005737">
    <property type="term" value="C:cytoplasm"/>
    <property type="evidence" value="ECO:0007669"/>
    <property type="project" value="UniProtKB-ARBA"/>
</dbReference>
<dbReference type="Gene3D" id="3.30.110.10">
    <property type="entry name" value="Translation initiation factor 3 (IF-3), C-terminal domain"/>
    <property type="match status" value="1"/>
</dbReference>
<dbReference type="InterPro" id="IPR036787">
    <property type="entry name" value="T_IF-3_N_sf"/>
</dbReference>
<dbReference type="PANTHER" id="PTHR10938">
    <property type="entry name" value="TRANSLATION INITIATION FACTOR IF-3"/>
    <property type="match status" value="1"/>
</dbReference>
<dbReference type="NCBIfam" id="TIGR00168">
    <property type="entry name" value="infC"/>
    <property type="match status" value="1"/>
</dbReference>
<evidence type="ECO:0000313" key="7">
    <source>
        <dbReference type="EMBL" id="OGL87300.1"/>
    </source>
</evidence>
<evidence type="ECO:0000256" key="2">
    <source>
        <dbReference type="ARBA" id="ARBA00022540"/>
    </source>
</evidence>
<dbReference type="GO" id="GO:0043022">
    <property type="term" value="F:ribosome binding"/>
    <property type="evidence" value="ECO:0007669"/>
    <property type="project" value="TreeGrafter"/>
</dbReference>
<dbReference type="EMBL" id="MGEP01000022">
    <property type="protein sequence ID" value="OGL87300.1"/>
    <property type="molecule type" value="Genomic_DNA"/>
</dbReference>
<evidence type="ECO:0000259" key="6">
    <source>
        <dbReference type="Pfam" id="PF05198"/>
    </source>
</evidence>
<accession>A0A1F7V9V5</accession>
<dbReference type="InterPro" id="IPR001288">
    <property type="entry name" value="Translation_initiation_fac_3"/>
</dbReference>
<dbReference type="Proteomes" id="UP000178723">
    <property type="component" value="Unassembled WGS sequence"/>
</dbReference>
<evidence type="ECO:0000256" key="4">
    <source>
        <dbReference type="NCBIfam" id="TIGR00168"/>
    </source>
</evidence>
<organism evidence="7 8">
    <name type="scientific">Candidatus Uhrbacteria bacterium RIFCSPLOWO2_02_FULL_48_12</name>
    <dbReference type="NCBI Taxonomy" id="1802407"/>
    <lineage>
        <taxon>Bacteria</taxon>
        <taxon>Candidatus Uhriibacteriota</taxon>
    </lineage>
</organism>
<name>A0A1F7V9V5_9BACT</name>
<evidence type="ECO:0000256" key="3">
    <source>
        <dbReference type="ARBA" id="ARBA00022917"/>
    </source>
</evidence>
<comment type="caution">
    <text evidence="7">The sequence shown here is derived from an EMBL/GenBank/DDBJ whole genome shotgun (WGS) entry which is preliminary data.</text>
</comment>
<dbReference type="InterPro" id="IPR019815">
    <property type="entry name" value="Translation_initiation_fac_3_C"/>
</dbReference>
<dbReference type="GO" id="GO:0003743">
    <property type="term" value="F:translation initiation factor activity"/>
    <property type="evidence" value="ECO:0007669"/>
    <property type="project" value="UniProtKB-UniRule"/>
</dbReference>
<gene>
    <name evidence="7" type="ORF">A3I40_03700</name>
</gene>
<sequence length="186" mass="21398">MVQQFRVNREIRVPEVRLIDENGVNVGVVPVEEAIRRAEEAELDLVEVYPLAVPPVAKILNFHQLKYKQGKEIQKQKARQKKQEIKGIRLSLRISQHDQEMRLDQAVRFFKEGNKLKVELPLRGRENQHQDLARSVMESFIEQLKARHPLAIEQPLQKQGGRLSLICVPGSKAVKLEADNEDNTSI</sequence>
<feature type="domain" description="Translation initiation factor 3 N-terminal" evidence="6">
    <location>
        <begin position="7"/>
        <end position="74"/>
    </location>
</feature>
<dbReference type="Pfam" id="PF05198">
    <property type="entry name" value="IF3_N"/>
    <property type="match status" value="1"/>
</dbReference>
<dbReference type="SUPFAM" id="SSF54364">
    <property type="entry name" value="Translation initiation factor IF3, N-terminal domain"/>
    <property type="match status" value="1"/>
</dbReference>
<evidence type="ECO:0000256" key="1">
    <source>
        <dbReference type="ARBA" id="ARBA00005439"/>
    </source>
</evidence>
<dbReference type="PANTHER" id="PTHR10938:SF0">
    <property type="entry name" value="TRANSLATION INITIATION FACTOR IF-3, MITOCHONDRIAL"/>
    <property type="match status" value="1"/>
</dbReference>
<dbReference type="GO" id="GO:0032790">
    <property type="term" value="P:ribosome disassembly"/>
    <property type="evidence" value="ECO:0007669"/>
    <property type="project" value="TreeGrafter"/>
</dbReference>
<dbReference type="SUPFAM" id="SSF55200">
    <property type="entry name" value="Translation initiation factor IF3, C-terminal domain"/>
    <property type="match status" value="1"/>
</dbReference>
<dbReference type="Gene3D" id="3.10.20.80">
    <property type="entry name" value="Translation initiation factor 3 (IF-3), N-terminal domain"/>
    <property type="match status" value="1"/>
</dbReference>
<evidence type="ECO:0000259" key="5">
    <source>
        <dbReference type="Pfam" id="PF00707"/>
    </source>
</evidence>
<dbReference type="InterPro" id="IPR019814">
    <property type="entry name" value="Translation_initiation_fac_3_N"/>
</dbReference>
<dbReference type="InterPro" id="IPR036788">
    <property type="entry name" value="T_IF-3_C_sf"/>
</dbReference>
<dbReference type="Pfam" id="PF00707">
    <property type="entry name" value="IF3_C"/>
    <property type="match status" value="1"/>
</dbReference>
<protein>
    <recommendedName>
        <fullName evidence="4">Translation initiation factor IF-3</fullName>
    </recommendedName>
</protein>
<evidence type="ECO:0000313" key="8">
    <source>
        <dbReference type="Proteomes" id="UP000178723"/>
    </source>
</evidence>